<comment type="caution">
    <text evidence="1">The sequence shown here is derived from an EMBL/GenBank/DDBJ whole genome shotgun (WGS) entry which is preliminary data.</text>
</comment>
<dbReference type="EMBL" id="VSSQ01016668">
    <property type="protein sequence ID" value="MPM58248.1"/>
    <property type="molecule type" value="Genomic_DNA"/>
</dbReference>
<protein>
    <recommendedName>
        <fullName evidence="2">CdaA regulatory protein CdaR</fullName>
    </recommendedName>
</protein>
<evidence type="ECO:0000313" key="1">
    <source>
        <dbReference type="EMBL" id="MPM58248.1"/>
    </source>
</evidence>
<dbReference type="CDD" id="cd20206">
    <property type="entry name" value="YbbR"/>
    <property type="match status" value="1"/>
</dbReference>
<gene>
    <name evidence="1" type="ORF">SDC9_105079</name>
</gene>
<dbReference type="InterPro" id="IPR012505">
    <property type="entry name" value="YbbR"/>
</dbReference>
<dbReference type="Gene3D" id="2.170.120.30">
    <property type="match status" value="2"/>
</dbReference>
<proteinExistence type="predicted"/>
<dbReference type="Gene3D" id="2.170.120.40">
    <property type="entry name" value="YbbR-like domain"/>
    <property type="match status" value="2"/>
</dbReference>
<dbReference type="InterPro" id="IPR053154">
    <property type="entry name" value="c-di-AMP_regulator"/>
</dbReference>
<accession>A0A645AZN4</accession>
<evidence type="ECO:0008006" key="2">
    <source>
        <dbReference type="Google" id="ProtNLM"/>
    </source>
</evidence>
<sequence length="422" mass="45730">MMINSSKLTKDIGWKLLSLVIAVGLWFTVINTENPLEMRSYTTTIQIQNQESLFERGYVVVNEDELTALRVTVKLRGQRLALDNLSKSSTKVQAIVDLENVIYSYDGNPITVPVSIVIPSVVNNSFEILSKSIQSVSIDLQPYVNEDFEIQPVVEHGTEESQELINAVASPASVTAYGAKSIINSIASVKAVVNATDLTDNTVLTAVPVAYDTDGKELKNVTFSVNEISVKVSMDDMKSVKLISGVEGDPADGYSISGIYLSPDNIDAAGEVNALKSLQQIELPNVDVSGATSNVTKQYELSDYLPDGIRVIGSEDTIKYVTVTIMVEKNAEKTFTISSDSITDNGTTPEGMIAQIDKENINITISGIQSVINNITADDIKAYVDLSKYSEGTYDNVQVQFDLPDGAALVQGNPIYITVTLS</sequence>
<reference evidence="1" key="1">
    <citation type="submission" date="2019-08" db="EMBL/GenBank/DDBJ databases">
        <authorList>
            <person name="Kucharzyk K."/>
            <person name="Murdoch R.W."/>
            <person name="Higgins S."/>
            <person name="Loffler F."/>
        </authorList>
    </citation>
    <scope>NUCLEOTIDE SEQUENCE</scope>
</reference>
<dbReference type="PANTHER" id="PTHR37804">
    <property type="entry name" value="CDAA REGULATORY PROTEIN CDAR"/>
    <property type="match status" value="1"/>
</dbReference>
<name>A0A645AZN4_9ZZZZ</name>
<dbReference type="Pfam" id="PF07949">
    <property type="entry name" value="YbbR"/>
    <property type="match status" value="3"/>
</dbReference>
<dbReference type="PANTHER" id="PTHR37804:SF1">
    <property type="entry name" value="CDAA REGULATORY PROTEIN CDAR"/>
    <property type="match status" value="1"/>
</dbReference>
<organism evidence="1">
    <name type="scientific">bioreactor metagenome</name>
    <dbReference type="NCBI Taxonomy" id="1076179"/>
    <lineage>
        <taxon>unclassified sequences</taxon>
        <taxon>metagenomes</taxon>
        <taxon>ecological metagenomes</taxon>
    </lineage>
</organism>
<dbReference type="AlphaFoldDB" id="A0A645AZN4"/>